<feature type="transmembrane region" description="Helical" evidence="13">
    <location>
        <begin position="1397"/>
        <end position="1418"/>
    </location>
</feature>
<feature type="transmembrane region" description="Helical" evidence="13">
    <location>
        <begin position="1302"/>
        <end position="1323"/>
    </location>
</feature>
<dbReference type="InterPro" id="IPR017850">
    <property type="entry name" value="Alkaline_phosphatase_core_sf"/>
</dbReference>
<evidence type="ECO:0000259" key="15">
    <source>
        <dbReference type="Pfam" id="PF12214"/>
    </source>
</evidence>
<dbReference type="InterPro" id="IPR037671">
    <property type="entry name" value="PIGN_N"/>
</dbReference>
<name>A0A2T7NHM4_POMCA</name>
<dbReference type="FunFam" id="3.40.720.10:FF:000015">
    <property type="entry name" value="GPI ethanolamine phosphate transferase 1"/>
    <property type="match status" value="1"/>
</dbReference>
<feature type="transmembrane region" description="Helical" evidence="13">
    <location>
        <begin position="1335"/>
        <end position="1354"/>
    </location>
</feature>
<evidence type="ECO:0000256" key="4">
    <source>
        <dbReference type="ARBA" id="ARBA00020831"/>
    </source>
</evidence>
<evidence type="ECO:0000256" key="3">
    <source>
        <dbReference type="ARBA" id="ARBA00008400"/>
    </source>
</evidence>
<dbReference type="CDD" id="cd16020">
    <property type="entry name" value="GPI_EPT_1"/>
    <property type="match status" value="1"/>
</dbReference>
<accession>A0A2T7NHM4</accession>
<dbReference type="InterPro" id="IPR007070">
    <property type="entry name" value="GPI_EtnP_transferase_1"/>
</dbReference>
<evidence type="ECO:0000256" key="10">
    <source>
        <dbReference type="ARBA" id="ARBA00023136"/>
    </source>
</evidence>
<keyword evidence="17" id="KW-1185">Reference proteome</keyword>
<evidence type="ECO:0000256" key="2">
    <source>
        <dbReference type="ARBA" id="ARBA00004687"/>
    </source>
</evidence>
<evidence type="ECO:0000256" key="13">
    <source>
        <dbReference type="SAM" id="Phobius"/>
    </source>
</evidence>
<feature type="transmembrane region" description="Helical" evidence="13">
    <location>
        <begin position="1190"/>
        <end position="1206"/>
    </location>
</feature>
<feature type="region of interest" description="Disordered" evidence="12">
    <location>
        <begin position="79"/>
        <end position="157"/>
    </location>
</feature>
<evidence type="ECO:0000256" key="1">
    <source>
        <dbReference type="ARBA" id="ARBA00004477"/>
    </source>
</evidence>
<dbReference type="OrthoDB" id="2748310at2759"/>
<evidence type="ECO:0000256" key="7">
    <source>
        <dbReference type="ARBA" id="ARBA00022692"/>
    </source>
</evidence>
<dbReference type="SUPFAM" id="SSF53649">
    <property type="entry name" value="Alkaline phosphatase-like"/>
    <property type="match status" value="1"/>
</dbReference>
<organism evidence="16 17">
    <name type="scientific">Pomacea canaliculata</name>
    <name type="common">Golden apple snail</name>
    <dbReference type="NCBI Taxonomy" id="400727"/>
    <lineage>
        <taxon>Eukaryota</taxon>
        <taxon>Metazoa</taxon>
        <taxon>Spiralia</taxon>
        <taxon>Lophotrochozoa</taxon>
        <taxon>Mollusca</taxon>
        <taxon>Gastropoda</taxon>
        <taxon>Caenogastropoda</taxon>
        <taxon>Architaenioglossa</taxon>
        <taxon>Ampullarioidea</taxon>
        <taxon>Ampullariidae</taxon>
        <taxon>Pomacea</taxon>
    </lineage>
</organism>
<keyword evidence="11" id="KW-0325">Glycoprotein</keyword>
<comment type="caution">
    <text evidence="16">The sequence shown here is derived from an EMBL/GenBank/DDBJ whole genome shotgun (WGS) entry which is preliminary data.</text>
</comment>
<comment type="similarity">
    <text evidence="3">Belongs to the PIGG/PIGN/PIGO family. PIGN subfamily.</text>
</comment>
<comment type="subcellular location">
    <subcellularLocation>
        <location evidence="1">Endoplasmic reticulum membrane</location>
        <topology evidence="1">Multi-pass membrane protein</topology>
    </subcellularLocation>
</comment>
<feature type="compositionally biased region" description="Basic and acidic residues" evidence="12">
    <location>
        <begin position="98"/>
        <end position="108"/>
    </location>
</feature>
<dbReference type="Pfam" id="PF01663">
    <property type="entry name" value="Phosphodiest"/>
    <property type="match status" value="1"/>
</dbReference>
<dbReference type="STRING" id="400727.A0A2T7NHM4"/>
<dbReference type="InterPro" id="IPR027330">
    <property type="entry name" value="TPX2_central_dom"/>
</dbReference>
<dbReference type="PANTHER" id="PTHR12250">
    <property type="entry name" value="PHOSPHATIDYLINOSITOL GLYCAN, CLASS N"/>
    <property type="match status" value="1"/>
</dbReference>
<evidence type="ECO:0000256" key="8">
    <source>
        <dbReference type="ARBA" id="ARBA00022824"/>
    </source>
</evidence>
<sequence>MAHVEDDSRWDYDCPQYIDFTVPLQFNDGADKLFEQGLIGEGPSVTSQHATLVCEATSHPQNKAENHSPEKQVHLVEETHREEPLEVPKNSSNSSDAKSLEKGKERKPSNLICSLEEWRHPGKHASSGPDESSDKKKPRRSAEKTMQEIAKMAPKMGLQRTWSLRLQKSSSASLLPDVKTSEQTTSAAESKPPRNPVRGLSARRLRSNSITQLKKESEAPKMQKMPQRELLSGPQCLKMPAEGSGSSKVKTTEELELEHIKQMKKELKHKLRLAQESYKKAMTGAPCAVRPAHSSRDLTVPQEFHFHTDARLKSQSNEEKNATEEKTAADFVKSLRSHTLVSSESSTGPKMCTLPQPFHLSEKKAKQEKPATVTKFESTAEKITAFHKRTPERFHVRPRSIEKAKVKRARSNSPAKLTVPRTPNLQNQFKARPVNEKILSNPHCGVKKVPSKPPTEPEEFALSCNLRGRNETKHEEEEDNHYEFHAKPLNKKILEGPVGIKPVQPTLPTVPKSPAFALKNRIRLPLELPEENPEPYQSVKMKPVPHIGIPFQPKLVHQHTIPEPFTVELRSKAMIAQREEKIKQTLEEEKRAREFHAQPLPSLEPGELPPKMAREPTKPEPFMLETDVRGSKYTQEIVQKLKDEEEQKKAMVFKAQPNLIIYKEPFLPAKSTKPLTAVLIKMYTCREEGKEDIAEHAESEKNPGERGECPEWAMIELQGELETRHSVPLSGKTVAPAKRLVLFVADGLRADKFYELDENGNPRALYLRKIIEEEGAWGVSHTRVPTESRPGHVALIAGFYEDVSAVAKGWKENPVEFDSVFNESRFTWSWGSPDILPMFAKDASGNHVVTNCYPPDLEDFAGFNIMQLDTWVFQQVQDFFESSKNNETLRRILHEDKLVFFLHLLGTDTIGHSSKPYSMEYLQNIKLVDAGIQKVVGLIENFYANDRKTTYVMTSDHGMTNWGSHGAGHPHETLTPIVVWGSGIRGPELADSCGNYSDGFCDDWHLQHLARTDIEQADVAPLMAFLLGLHFPVNSVGILPLGYLNASDFEKAEGLYANALEILGQYQVAIVCWLQSFTYSYICFKFALHLHIDYSLQIAESRYVIQTALKGLRYYQTYDRLFLGFSIVVSFIGWMGYILHLLVTEHTAVGLKKRQEKPVYGTSSCSAIHFIFAALGIAVLLLLYIQSVSWTNYCYCLLPVVLWMKFTEGSEVIFIALRQTVQESSFFQICCTVLLTLVGLEIVVMSFFYRELLSLGLLAMACWIFTTPLVRTAKLTSFGWIGSCVLVSIFPLLPVVGGNVNYNLVLSSALVAFVAGVILIWRIHNHRQNETRDRISIMVMCVQLMLVAVATIIVKVTSDSIADKSGLPFIMQTMSWTVLVVSPCLPLLTNTGLQHRLISISLAFVAPYLLMSITYPLVIEPPCSSHTT</sequence>
<dbReference type="GO" id="GO:0005789">
    <property type="term" value="C:endoplasmic reticulum membrane"/>
    <property type="evidence" value="ECO:0007669"/>
    <property type="project" value="UniProtKB-SubCell"/>
</dbReference>
<keyword evidence="5" id="KW-0337">GPI-anchor biosynthesis</keyword>
<dbReference type="GO" id="GO:0006506">
    <property type="term" value="P:GPI anchor biosynthetic process"/>
    <property type="evidence" value="ECO:0007669"/>
    <property type="project" value="UniProtKB-UniPathway"/>
</dbReference>
<feature type="transmembrane region" description="Helical" evidence="13">
    <location>
        <begin position="1366"/>
        <end position="1385"/>
    </location>
</feature>
<evidence type="ECO:0000256" key="12">
    <source>
        <dbReference type="SAM" id="MobiDB-lite"/>
    </source>
</evidence>
<dbReference type="Proteomes" id="UP000245119">
    <property type="component" value="Linkage Group LG12"/>
</dbReference>
<keyword evidence="7 13" id="KW-0812">Transmembrane</keyword>
<feature type="domain" description="TPX2 central" evidence="15">
    <location>
        <begin position="404"/>
        <end position="516"/>
    </location>
</feature>
<dbReference type="InterPro" id="IPR002591">
    <property type="entry name" value="Phosphodiest/P_Trfase"/>
</dbReference>
<protein>
    <recommendedName>
        <fullName evidence="4">GPI ethanolamine phosphate transferase 1</fullName>
    </recommendedName>
</protein>
<dbReference type="InterPro" id="IPR017852">
    <property type="entry name" value="GPI_EtnP_transferase_1_C"/>
</dbReference>
<dbReference type="EMBL" id="PZQS01000012">
    <property type="protein sequence ID" value="PVD20655.1"/>
    <property type="molecule type" value="Genomic_DNA"/>
</dbReference>
<feature type="transmembrane region" description="Helical" evidence="13">
    <location>
        <begin position="1226"/>
        <end position="1246"/>
    </location>
</feature>
<feature type="region of interest" description="Disordered" evidence="12">
    <location>
        <begin position="169"/>
        <end position="252"/>
    </location>
</feature>
<dbReference type="UniPathway" id="UPA00196"/>
<dbReference type="GO" id="GO:0051377">
    <property type="term" value="F:mannose-ethanolamine phosphotransferase activity"/>
    <property type="evidence" value="ECO:0007669"/>
    <property type="project" value="InterPro"/>
</dbReference>
<evidence type="ECO:0000259" key="14">
    <source>
        <dbReference type="Pfam" id="PF04987"/>
    </source>
</evidence>
<feature type="transmembrane region" description="Helical" evidence="13">
    <location>
        <begin position="1121"/>
        <end position="1143"/>
    </location>
</feature>
<comment type="pathway">
    <text evidence="2">Glycolipid biosynthesis; glycosylphosphatidylinositol-anchor biosynthesis.</text>
</comment>
<feature type="domain" description="GPI ethanolamine phosphate transferase 1 C-terminal" evidence="14">
    <location>
        <begin position="1110"/>
        <end position="1415"/>
    </location>
</feature>
<keyword evidence="10 13" id="KW-0472">Membrane</keyword>
<dbReference type="PANTHER" id="PTHR12250:SF0">
    <property type="entry name" value="GPI ETHANOLAMINE PHOSPHATE TRANSFERASE 1"/>
    <property type="match status" value="1"/>
</dbReference>
<feature type="transmembrane region" description="Helical" evidence="13">
    <location>
        <begin position="1252"/>
        <end position="1270"/>
    </location>
</feature>
<feature type="compositionally biased region" description="Basic and acidic residues" evidence="12">
    <location>
        <begin position="132"/>
        <end position="146"/>
    </location>
</feature>
<dbReference type="Pfam" id="PF04987">
    <property type="entry name" value="PigN"/>
    <property type="match status" value="1"/>
</dbReference>
<keyword evidence="8" id="KW-0256">Endoplasmic reticulum</keyword>
<keyword evidence="6" id="KW-0808">Transferase</keyword>
<evidence type="ECO:0000256" key="6">
    <source>
        <dbReference type="ARBA" id="ARBA00022679"/>
    </source>
</evidence>
<evidence type="ECO:0000256" key="11">
    <source>
        <dbReference type="ARBA" id="ARBA00023180"/>
    </source>
</evidence>
<keyword evidence="9 13" id="KW-1133">Transmembrane helix</keyword>
<dbReference type="Gene3D" id="3.40.720.10">
    <property type="entry name" value="Alkaline Phosphatase, subunit A"/>
    <property type="match status" value="1"/>
</dbReference>
<evidence type="ECO:0000313" key="17">
    <source>
        <dbReference type="Proteomes" id="UP000245119"/>
    </source>
</evidence>
<evidence type="ECO:0000256" key="9">
    <source>
        <dbReference type="ARBA" id="ARBA00022989"/>
    </source>
</evidence>
<feature type="transmembrane region" description="Helical" evidence="13">
    <location>
        <begin position="1277"/>
        <end position="1296"/>
    </location>
</feature>
<evidence type="ECO:0000313" key="16">
    <source>
        <dbReference type="EMBL" id="PVD20655.1"/>
    </source>
</evidence>
<evidence type="ECO:0000256" key="5">
    <source>
        <dbReference type="ARBA" id="ARBA00022502"/>
    </source>
</evidence>
<gene>
    <name evidence="16" type="ORF">C0Q70_18813</name>
</gene>
<dbReference type="Pfam" id="PF12214">
    <property type="entry name" value="TPX2_importin"/>
    <property type="match status" value="1"/>
</dbReference>
<reference evidence="16 17" key="1">
    <citation type="submission" date="2018-04" db="EMBL/GenBank/DDBJ databases">
        <title>The genome of golden apple snail Pomacea canaliculata provides insight into stress tolerance and invasive adaptation.</title>
        <authorList>
            <person name="Liu C."/>
            <person name="Liu B."/>
            <person name="Ren Y."/>
            <person name="Zhang Y."/>
            <person name="Wang H."/>
            <person name="Li S."/>
            <person name="Jiang F."/>
            <person name="Yin L."/>
            <person name="Zhang G."/>
            <person name="Qian W."/>
            <person name="Fan W."/>
        </authorList>
    </citation>
    <scope>NUCLEOTIDE SEQUENCE [LARGE SCALE GENOMIC DNA]</scope>
    <source>
        <strain evidence="16">SZHN2017</strain>
        <tissue evidence="16">Muscle</tissue>
    </source>
</reference>
<proteinExistence type="inferred from homology"/>
<feature type="transmembrane region" description="Helical" evidence="13">
    <location>
        <begin position="1164"/>
        <end position="1184"/>
    </location>
</feature>